<comment type="caution">
    <text evidence="1">The sequence shown here is derived from an EMBL/GenBank/DDBJ whole genome shotgun (WGS) entry which is preliminary data.</text>
</comment>
<dbReference type="AlphaFoldDB" id="A0A4Q7Y209"/>
<evidence type="ECO:0000313" key="2">
    <source>
        <dbReference type="Proteomes" id="UP000292958"/>
    </source>
</evidence>
<protein>
    <submittedName>
        <fullName evidence="1">Uncharacterized protein</fullName>
    </submittedName>
</protein>
<proteinExistence type="predicted"/>
<dbReference type="EMBL" id="SHKW01000005">
    <property type="protein sequence ID" value="RZU30374.1"/>
    <property type="molecule type" value="Genomic_DNA"/>
</dbReference>
<organism evidence="1 2">
    <name type="scientific">Edaphobacter modestus</name>
    <dbReference type="NCBI Taxonomy" id="388466"/>
    <lineage>
        <taxon>Bacteria</taxon>
        <taxon>Pseudomonadati</taxon>
        <taxon>Acidobacteriota</taxon>
        <taxon>Terriglobia</taxon>
        <taxon>Terriglobales</taxon>
        <taxon>Acidobacteriaceae</taxon>
        <taxon>Edaphobacter</taxon>
    </lineage>
</organism>
<reference evidence="1 2" key="1">
    <citation type="submission" date="2019-02" db="EMBL/GenBank/DDBJ databases">
        <title>Genomic Encyclopedia of Archaeal and Bacterial Type Strains, Phase II (KMG-II): from individual species to whole genera.</title>
        <authorList>
            <person name="Goeker M."/>
        </authorList>
    </citation>
    <scope>NUCLEOTIDE SEQUENCE [LARGE SCALE GENOMIC DNA]</scope>
    <source>
        <strain evidence="1 2">DSM 18101</strain>
    </source>
</reference>
<dbReference type="Proteomes" id="UP000292958">
    <property type="component" value="Unassembled WGS sequence"/>
</dbReference>
<keyword evidence="2" id="KW-1185">Reference proteome</keyword>
<name>A0A4Q7Y209_9BACT</name>
<gene>
    <name evidence="1" type="ORF">BDD14_6131</name>
</gene>
<evidence type="ECO:0000313" key="1">
    <source>
        <dbReference type="EMBL" id="RZU30374.1"/>
    </source>
</evidence>
<accession>A0A4Q7Y209</accession>
<sequence>MYSSSGTFPDGTYALTAGPNLPDTEVGNQVSSLIFIATHGYDSHTWTVLNQGRFIADFSLLMDAGTAYRLFQSLRNGKK</sequence>